<dbReference type="GO" id="GO:0015344">
    <property type="term" value="F:siderophore uptake transmembrane transporter activity"/>
    <property type="evidence" value="ECO:0007669"/>
    <property type="project" value="TreeGrafter"/>
</dbReference>
<dbReference type="Pfam" id="PF07715">
    <property type="entry name" value="Plug"/>
    <property type="match status" value="1"/>
</dbReference>
<dbReference type="PANTHER" id="PTHR30069">
    <property type="entry name" value="TONB-DEPENDENT OUTER MEMBRANE RECEPTOR"/>
    <property type="match status" value="1"/>
</dbReference>
<keyword evidence="3" id="KW-0812">Transmembrane</keyword>
<dbReference type="GO" id="GO:0009279">
    <property type="term" value="C:cell outer membrane"/>
    <property type="evidence" value="ECO:0007669"/>
    <property type="project" value="UniProtKB-SubCell"/>
</dbReference>
<reference evidence="8" key="1">
    <citation type="submission" date="2018-05" db="EMBL/GenBank/DDBJ databases">
        <authorList>
            <person name="Lanie J.A."/>
            <person name="Ng W.-L."/>
            <person name="Kazmierczak K.M."/>
            <person name="Andrzejewski T.M."/>
            <person name="Davidsen T.M."/>
            <person name="Wayne K.J."/>
            <person name="Tettelin H."/>
            <person name="Glass J.I."/>
            <person name="Rusch D."/>
            <person name="Podicherti R."/>
            <person name="Tsui H.-C.T."/>
            <person name="Winkler M.E."/>
        </authorList>
    </citation>
    <scope>NUCLEOTIDE SEQUENCE</scope>
</reference>
<name>A0A381TT73_9ZZZZ</name>
<dbReference type="Gene3D" id="2.170.130.10">
    <property type="entry name" value="TonB-dependent receptor, plug domain"/>
    <property type="match status" value="1"/>
</dbReference>
<proteinExistence type="predicted"/>
<feature type="domain" description="TonB-dependent receptor plug" evidence="7">
    <location>
        <begin position="101"/>
        <end position="188"/>
    </location>
</feature>
<dbReference type="Pfam" id="PF13715">
    <property type="entry name" value="CarbopepD_reg_2"/>
    <property type="match status" value="1"/>
</dbReference>
<dbReference type="Gene3D" id="2.60.40.1120">
    <property type="entry name" value="Carboxypeptidase-like, regulatory domain"/>
    <property type="match status" value="1"/>
</dbReference>
<evidence type="ECO:0000259" key="7">
    <source>
        <dbReference type="Pfam" id="PF07715"/>
    </source>
</evidence>
<dbReference type="InterPro" id="IPR039426">
    <property type="entry name" value="TonB-dep_rcpt-like"/>
</dbReference>
<dbReference type="SUPFAM" id="SSF49464">
    <property type="entry name" value="Carboxypeptidase regulatory domain-like"/>
    <property type="match status" value="1"/>
</dbReference>
<comment type="subcellular location">
    <subcellularLocation>
        <location evidence="1">Cell outer membrane</location>
        <topology evidence="1">Multi-pass membrane protein</topology>
    </subcellularLocation>
</comment>
<gene>
    <name evidence="8" type="ORF">METZ01_LOCUS71542</name>
</gene>
<dbReference type="InterPro" id="IPR012910">
    <property type="entry name" value="Plug_dom"/>
</dbReference>
<dbReference type="SUPFAM" id="SSF56935">
    <property type="entry name" value="Porins"/>
    <property type="match status" value="1"/>
</dbReference>
<evidence type="ECO:0000256" key="6">
    <source>
        <dbReference type="ARBA" id="ARBA00023237"/>
    </source>
</evidence>
<dbReference type="InterPro" id="IPR008969">
    <property type="entry name" value="CarboxyPept-like_regulatory"/>
</dbReference>
<dbReference type="EMBL" id="UINC01005046">
    <property type="protein sequence ID" value="SVA18688.1"/>
    <property type="molecule type" value="Genomic_DNA"/>
</dbReference>
<dbReference type="InterPro" id="IPR037066">
    <property type="entry name" value="Plug_dom_sf"/>
</dbReference>
<evidence type="ECO:0000256" key="1">
    <source>
        <dbReference type="ARBA" id="ARBA00004571"/>
    </source>
</evidence>
<keyword evidence="2" id="KW-0813">Transport</keyword>
<evidence type="ECO:0000256" key="3">
    <source>
        <dbReference type="ARBA" id="ARBA00022692"/>
    </source>
</evidence>
<keyword evidence="4" id="KW-0732">Signal</keyword>
<evidence type="ECO:0000313" key="8">
    <source>
        <dbReference type="EMBL" id="SVA18688.1"/>
    </source>
</evidence>
<dbReference type="GO" id="GO:0044718">
    <property type="term" value="P:siderophore transmembrane transport"/>
    <property type="evidence" value="ECO:0007669"/>
    <property type="project" value="TreeGrafter"/>
</dbReference>
<keyword evidence="5" id="KW-0472">Membrane</keyword>
<organism evidence="8">
    <name type="scientific">marine metagenome</name>
    <dbReference type="NCBI Taxonomy" id="408172"/>
    <lineage>
        <taxon>unclassified sequences</taxon>
        <taxon>metagenomes</taxon>
        <taxon>ecological metagenomes</taxon>
    </lineage>
</organism>
<dbReference type="InterPro" id="IPR036942">
    <property type="entry name" value="Beta-barrel_TonB_sf"/>
</dbReference>
<dbReference type="AlphaFoldDB" id="A0A381TT73"/>
<dbReference type="PANTHER" id="PTHR30069:SF29">
    <property type="entry name" value="HEMOGLOBIN AND HEMOGLOBIN-HAPTOGLOBIN-BINDING PROTEIN 1-RELATED"/>
    <property type="match status" value="1"/>
</dbReference>
<protein>
    <recommendedName>
        <fullName evidence="7">TonB-dependent receptor plug domain-containing protein</fullName>
    </recommendedName>
</protein>
<dbReference type="Gene3D" id="2.40.170.20">
    <property type="entry name" value="TonB-dependent receptor, beta-barrel domain"/>
    <property type="match status" value="1"/>
</dbReference>
<accession>A0A381TT73</accession>
<evidence type="ECO:0000256" key="2">
    <source>
        <dbReference type="ARBA" id="ARBA00022448"/>
    </source>
</evidence>
<evidence type="ECO:0000256" key="5">
    <source>
        <dbReference type="ARBA" id="ARBA00023136"/>
    </source>
</evidence>
<feature type="non-terminal residue" evidence="8">
    <location>
        <position position="1"/>
    </location>
</feature>
<sequence>TGKVSGQIVDTNTGESLIGANVMLAGTTLGAATDEEGYYHILSVPPGYYDIRVNMIGYGDKTITGVRVEIDLNAVIDVDLSVEVIEGEEITVEANQKLVKVDVASSQKSISSEKISEMPVSSVAEVVGLSAGVSGLSVRGGSYNETQFMVDGLVLNDERTSEPTTGIPLSAIQDISLQTGGFGAEYRNARSGVINVVTKEGDKERYSGSISYRQSPAGQKHFGMSPYDAESFWFRPYLDDEVCWTGTNNGAWDEYQQRQYPSFDGWNSISEQTMADDNPDNDLTPSGVKKLFTWEHRLNGAIRSPDVNIDAGFGGPVPFISSRFGNLRFFLSTLHEQDMYLYEVSSPGLYRQSYLLKLTSDLTVNSKLVYSFYNGNMEGTTLSRGGGTSIMNDVWDLASQVNSSGFTMPWRLYTNEYWAPTEVKNSTHGLKYTRFINNDAFFDLLLKIDSKDYITGHGARRDTVGTYPIFGSGNDLWTADEAPVGFFGGPLFSVEGRLAFGGAISTSRDSSRVRTVTFKGNYTRQLNKNHQLKTGGELVLSKLDLKYGSQNEFLPSGNYWSLMDVNPYRLSFFVQDKLEYKGFVAIAGLNLDVLNPNGEWYVIDLYDDDFFSSNYTAAAEETFETISLDPQVQLSPRLALSHPITETSKLYFNYGHYQQMPIAQDLYRVRRGFSEEVLTIGDPTLAMANTIAYEIGFDQSFLESYLIHISAYYKDISDQQDYTKFISANSKVNYYRLTANSYEDIRGFELELSRVRGEWLTGFMNYEYRVNTSGYFGLGRYYENPSDQRNYELNNEKQYKPRPIPRVKSVLDFHTPLAFGPKVLSQHLLGDWHLNLVSRWSAGSWFTYNPNNVPGIEYNAQYKDNYNIDLKFSKIFHLGKLNLKVYADIYNALNTKTFSGYGFEDGFDYNYYMQSLHLPDDVAGELGYNYFSGDDKPGDVRKEGAEFIPMEWVSDITYISNPSERPIYFDSATDRFVQWTESGGWQNVSQSFYDDVINNKQYIDMPNQGYYVFLNPRDIFIGINISYDF</sequence>
<evidence type="ECO:0000256" key="4">
    <source>
        <dbReference type="ARBA" id="ARBA00022729"/>
    </source>
</evidence>
<keyword evidence="6" id="KW-0998">Cell outer membrane</keyword>